<dbReference type="NCBIfam" id="TIGR00067">
    <property type="entry name" value="glut_race"/>
    <property type="match status" value="1"/>
</dbReference>
<dbReference type="GO" id="GO:0009252">
    <property type="term" value="P:peptidoglycan biosynthetic process"/>
    <property type="evidence" value="ECO:0007669"/>
    <property type="project" value="UniProtKB-UniRule"/>
</dbReference>
<evidence type="ECO:0000313" key="8">
    <source>
        <dbReference type="EMBL" id="RKF13108.1"/>
    </source>
</evidence>
<dbReference type="InterPro" id="IPR015942">
    <property type="entry name" value="Asp/Glu/hydantoin_racemase"/>
</dbReference>
<dbReference type="InterPro" id="IPR001920">
    <property type="entry name" value="Asp/Glu_race"/>
</dbReference>
<dbReference type="InterPro" id="IPR018187">
    <property type="entry name" value="Asp/Glu_racemase_AS_1"/>
</dbReference>
<evidence type="ECO:0000256" key="7">
    <source>
        <dbReference type="HAMAP-Rule" id="MF_00258"/>
    </source>
</evidence>
<dbReference type="SUPFAM" id="SSF53681">
    <property type="entry name" value="Aspartate/glutamate racemase"/>
    <property type="match status" value="2"/>
</dbReference>
<dbReference type="GO" id="GO:0008360">
    <property type="term" value="P:regulation of cell shape"/>
    <property type="evidence" value="ECO:0007669"/>
    <property type="project" value="UniProtKB-KW"/>
</dbReference>
<organism evidence="8 9">
    <name type="scientific">Alginatibacterium sediminis</name>
    <dbReference type="NCBI Taxonomy" id="2164068"/>
    <lineage>
        <taxon>Bacteria</taxon>
        <taxon>Pseudomonadati</taxon>
        <taxon>Pseudomonadota</taxon>
        <taxon>Gammaproteobacteria</taxon>
        <taxon>Alteromonadales</taxon>
        <taxon>Alteromonadaceae</taxon>
        <taxon>Alginatibacterium</taxon>
    </lineage>
</organism>
<dbReference type="GO" id="GO:0071555">
    <property type="term" value="P:cell wall organization"/>
    <property type="evidence" value="ECO:0007669"/>
    <property type="project" value="UniProtKB-KW"/>
</dbReference>
<feature type="active site" description="Proton donor/acceptor" evidence="7">
    <location>
        <position position="185"/>
    </location>
</feature>
<gene>
    <name evidence="7" type="primary">murI</name>
    <name evidence="8" type="ORF">DBZ36_18750</name>
</gene>
<evidence type="ECO:0000256" key="5">
    <source>
        <dbReference type="ARBA" id="ARBA00023235"/>
    </source>
</evidence>
<feature type="binding site" evidence="7">
    <location>
        <begin position="74"/>
        <end position="75"/>
    </location>
    <ligand>
        <name>substrate</name>
    </ligand>
</feature>
<dbReference type="RefSeq" id="WP_120356521.1">
    <property type="nucleotide sequence ID" value="NZ_RAQO01000012.1"/>
</dbReference>
<dbReference type="FunFam" id="3.40.50.1860:FF:000001">
    <property type="entry name" value="Glutamate racemase"/>
    <property type="match status" value="1"/>
</dbReference>
<dbReference type="PROSITE" id="PS00924">
    <property type="entry name" value="ASP_GLU_RACEMASE_2"/>
    <property type="match status" value="1"/>
</dbReference>
<dbReference type="EC" id="5.1.1.3" evidence="2 7"/>
<feature type="binding site" evidence="7">
    <location>
        <begin position="41"/>
        <end position="42"/>
    </location>
    <ligand>
        <name>substrate</name>
    </ligand>
</feature>
<evidence type="ECO:0000256" key="6">
    <source>
        <dbReference type="ARBA" id="ARBA00023316"/>
    </source>
</evidence>
<dbReference type="AlphaFoldDB" id="A0A420E5U2"/>
<dbReference type="OrthoDB" id="9801055at2"/>
<reference evidence="8 9" key="1">
    <citation type="submission" date="2018-09" db="EMBL/GenBank/DDBJ databases">
        <authorList>
            <person name="Wang Z."/>
        </authorList>
    </citation>
    <scope>NUCLEOTIDE SEQUENCE [LARGE SCALE GENOMIC DNA]</scope>
    <source>
        <strain evidence="8 9">ALS 81</strain>
    </source>
</reference>
<dbReference type="EMBL" id="RAQO01000012">
    <property type="protein sequence ID" value="RKF13108.1"/>
    <property type="molecule type" value="Genomic_DNA"/>
</dbReference>
<proteinExistence type="inferred from homology"/>
<dbReference type="UniPathway" id="UPA00219"/>
<keyword evidence="4 7" id="KW-0573">Peptidoglycan synthesis</keyword>
<accession>A0A420E5U2</accession>
<dbReference type="PROSITE" id="PS00923">
    <property type="entry name" value="ASP_GLU_RACEMASE_1"/>
    <property type="match status" value="1"/>
</dbReference>
<evidence type="ECO:0000256" key="1">
    <source>
        <dbReference type="ARBA" id="ARBA00001602"/>
    </source>
</evidence>
<sequence>MSANILVFDSGVGGLSVVDSLKRRCLDAKIDYLFDEAFFPYGELEQQQLIDRVCVLIKDAVIRLQTDLLVIACNSASTLALPKLRAILDIPIVGVVPAIKPAANLSVSKRILVLATPGTVKRQYTDQLIQDFAADCDVKLQGSTRLVELAEKQLRAGSIEQSDVDAIALQLCSDSWYPDVVVLACTHFPLLKTYLQASYGNTVTLLDSGDAIARRVQSLLALESDGTEGMVTGLGLAYTTAPKVDAVLASSLIQTGFKDLRLFE</sequence>
<dbReference type="InterPro" id="IPR033134">
    <property type="entry name" value="Asp/Glu_racemase_AS_2"/>
</dbReference>
<protein>
    <recommendedName>
        <fullName evidence="2 7">Glutamate racemase</fullName>
        <ecNumber evidence="2 7">5.1.1.3</ecNumber>
    </recommendedName>
</protein>
<comment type="pathway">
    <text evidence="7">Cell wall biogenesis; peptidoglycan biosynthesis.</text>
</comment>
<evidence type="ECO:0000256" key="4">
    <source>
        <dbReference type="ARBA" id="ARBA00022984"/>
    </source>
</evidence>
<dbReference type="HAMAP" id="MF_00258">
    <property type="entry name" value="Glu_racemase"/>
    <property type="match status" value="1"/>
</dbReference>
<keyword evidence="3 7" id="KW-0133">Cell shape</keyword>
<evidence type="ECO:0000256" key="2">
    <source>
        <dbReference type="ARBA" id="ARBA00013090"/>
    </source>
</evidence>
<keyword evidence="9" id="KW-1185">Reference proteome</keyword>
<feature type="binding site" evidence="7">
    <location>
        <begin position="186"/>
        <end position="187"/>
    </location>
    <ligand>
        <name>substrate</name>
    </ligand>
</feature>
<dbReference type="GO" id="GO:0008881">
    <property type="term" value="F:glutamate racemase activity"/>
    <property type="evidence" value="ECO:0007669"/>
    <property type="project" value="UniProtKB-UniRule"/>
</dbReference>
<evidence type="ECO:0000256" key="3">
    <source>
        <dbReference type="ARBA" id="ARBA00022960"/>
    </source>
</evidence>
<dbReference type="PANTHER" id="PTHR21198">
    <property type="entry name" value="GLUTAMATE RACEMASE"/>
    <property type="match status" value="1"/>
</dbReference>
<comment type="similarity">
    <text evidence="7">Belongs to the aspartate/glutamate racemases family.</text>
</comment>
<name>A0A420E5U2_9ALTE</name>
<comment type="caution">
    <text evidence="8">The sequence shown here is derived from an EMBL/GenBank/DDBJ whole genome shotgun (WGS) entry which is preliminary data.</text>
</comment>
<comment type="function">
    <text evidence="7">Provides the (R)-glutamate required for cell wall biosynthesis.</text>
</comment>
<feature type="binding site" evidence="7">
    <location>
        <begin position="9"/>
        <end position="10"/>
    </location>
    <ligand>
        <name>substrate</name>
    </ligand>
</feature>
<dbReference type="InterPro" id="IPR004391">
    <property type="entry name" value="Glu_race"/>
</dbReference>
<dbReference type="Proteomes" id="UP000286482">
    <property type="component" value="Unassembled WGS sequence"/>
</dbReference>
<keyword evidence="6 7" id="KW-0961">Cell wall biogenesis/degradation</keyword>
<evidence type="ECO:0000313" key="9">
    <source>
        <dbReference type="Proteomes" id="UP000286482"/>
    </source>
</evidence>
<feature type="active site" description="Proton donor/acceptor" evidence="7">
    <location>
        <position position="73"/>
    </location>
</feature>
<dbReference type="Pfam" id="PF01177">
    <property type="entry name" value="Asp_Glu_race"/>
    <property type="match status" value="1"/>
</dbReference>
<dbReference type="Gene3D" id="3.40.50.1860">
    <property type="match status" value="2"/>
</dbReference>
<dbReference type="PANTHER" id="PTHR21198:SF2">
    <property type="entry name" value="GLUTAMATE RACEMASE"/>
    <property type="match status" value="1"/>
</dbReference>
<keyword evidence="5 7" id="KW-0413">Isomerase</keyword>
<comment type="catalytic activity">
    <reaction evidence="1 7">
        <text>L-glutamate = D-glutamate</text>
        <dbReference type="Rhea" id="RHEA:12813"/>
        <dbReference type="ChEBI" id="CHEBI:29985"/>
        <dbReference type="ChEBI" id="CHEBI:29986"/>
        <dbReference type="EC" id="5.1.1.3"/>
    </reaction>
</comment>